<organism evidence="1 2">
    <name type="scientific">Stentor coeruleus</name>
    <dbReference type="NCBI Taxonomy" id="5963"/>
    <lineage>
        <taxon>Eukaryota</taxon>
        <taxon>Sar</taxon>
        <taxon>Alveolata</taxon>
        <taxon>Ciliophora</taxon>
        <taxon>Postciliodesmatophora</taxon>
        <taxon>Heterotrichea</taxon>
        <taxon>Heterotrichida</taxon>
        <taxon>Stentoridae</taxon>
        <taxon>Stentor</taxon>
    </lineage>
</organism>
<proteinExistence type="predicted"/>
<dbReference type="AlphaFoldDB" id="A0A1R2C4Z8"/>
<sequence length="278" mass="33175">MSEENFNNSEVFYNSDQYGYSENSLYSPILIEESYEDTLQISIPLDSRSKFILLLIQAFVFNSNITPNKDYENTLKNEYLDFENITRNTTIQRGRNKSVLAKLLSNFLTWQKDNTISNKQKRKEYFNSKIIRNFHKLIRHALEGKVPRGNSIEFDYHNPIERDIWNNLQTICIDNKEFFERISDSKKFPSKSEKNKCFNNAYYEEIFKHACVKKAFEKLIKLFFFDYQIEKLKKRFGIVCCLNQTHCFLCYSKWGHLNEYIMNFPNSFNGNSEEINLI</sequence>
<comment type="caution">
    <text evidence="1">The sequence shown here is derived from an EMBL/GenBank/DDBJ whole genome shotgun (WGS) entry which is preliminary data.</text>
</comment>
<name>A0A1R2C4Z8_9CILI</name>
<reference evidence="1 2" key="1">
    <citation type="submission" date="2016-11" db="EMBL/GenBank/DDBJ databases">
        <title>The macronuclear genome of Stentor coeruleus: a giant cell with tiny introns.</title>
        <authorList>
            <person name="Slabodnick M."/>
            <person name="Ruby J.G."/>
            <person name="Reiff S.B."/>
            <person name="Swart E.C."/>
            <person name="Gosai S."/>
            <person name="Prabakaran S."/>
            <person name="Witkowska E."/>
            <person name="Larue G.E."/>
            <person name="Fisher S."/>
            <person name="Freeman R.M."/>
            <person name="Gunawardena J."/>
            <person name="Chu W."/>
            <person name="Stover N.A."/>
            <person name="Gregory B.D."/>
            <person name="Nowacki M."/>
            <person name="Derisi J."/>
            <person name="Roy S.W."/>
            <person name="Marshall W.F."/>
            <person name="Sood P."/>
        </authorList>
    </citation>
    <scope>NUCLEOTIDE SEQUENCE [LARGE SCALE GENOMIC DNA]</scope>
    <source>
        <strain evidence="1">WM001</strain>
    </source>
</reference>
<keyword evidence="2" id="KW-1185">Reference proteome</keyword>
<accession>A0A1R2C4Z8</accession>
<dbReference type="EMBL" id="MPUH01000281">
    <property type="protein sequence ID" value="OMJ84067.1"/>
    <property type="molecule type" value="Genomic_DNA"/>
</dbReference>
<gene>
    <name evidence="1" type="ORF">SteCoe_14878</name>
</gene>
<protein>
    <submittedName>
        <fullName evidence="1">Uncharacterized protein</fullName>
    </submittedName>
</protein>
<evidence type="ECO:0000313" key="2">
    <source>
        <dbReference type="Proteomes" id="UP000187209"/>
    </source>
</evidence>
<evidence type="ECO:0000313" key="1">
    <source>
        <dbReference type="EMBL" id="OMJ84067.1"/>
    </source>
</evidence>
<dbReference type="Proteomes" id="UP000187209">
    <property type="component" value="Unassembled WGS sequence"/>
</dbReference>